<name>A0ABU0JUB3_HATLI</name>
<keyword evidence="3" id="KW-1185">Reference proteome</keyword>
<accession>A0ABU0JUB3</accession>
<feature type="domain" description="Glycosyltransferase subfamily 4-like N-terminal" evidence="1">
    <location>
        <begin position="104"/>
        <end position="236"/>
    </location>
</feature>
<dbReference type="EMBL" id="JAUSWN010000010">
    <property type="protein sequence ID" value="MDQ0479649.1"/>
    <property type="molecule type" value="Genomic_DNA"/>
</dbReference>
<dbReference type="Gene3D" id="3.40.50.2000">
    <property type="entry name" value="Glycogen Phosphorylase B"/>
    <property type="match status" value="2"/>
</dbReference>
<dbReference type="SUPFAM" id="SSF53756">
    <property type="entry name" value="UDP-Glycosyltransferase/glycogen phosphorylase"/>
    <property type="match status" value="1"/>
</dbReference>
<dbReference type="Proteomes" id="UP001224418">
    <property type="component" value="Unassembled WGS sequence"/>
</dbReference>
<proteinExistence type="predicted"/>
<dbReference type="Pfam" id="PF13439">
    <property type="entry name" value="Glyco_transf_4"/>
    <property type="match status" value="1"/>
</dbReference>
<reference evidence="2 3" key="1">
    <citation type="submission" date="2023-07" db="EMBL/GenBank/DDBJ databases">
        <title>Genomic Encyclopedia of Type Strains, Phase IV (KMG-IV): sequencing the most valuable type-strain genomes for metagenomic binning, comparative biology and taxonomic classification.</title>
        <authorList>
            <person name="Goeker M."/>
        </authorList>
    </citation>
    <scope>NUCLEOTIDE SEQUENCE [LARGE SCALE GENOMIC DNA]</scope>
    <source>
        <strain evidence="2 3">DSM 1400</strain>
    </source>
</reference>
<evidence type="ECO:0000313" key="2">
    <source>
        <dbReference type="EMBL" id="MDQ0479649.1"/>
    </source>
</evidence>
<comment type="caution">
    <text evidence="2">The sequence shown here is derived from an EMBL/GenBank/DDBJ whole genome shotgun (WGS) entry which is preliminary data.</text>
</comment>
<sequence>MKILYIACYSPYISNSAGIGCLNYLNNLVKIEGNEVHLLTVDFPKDSIYYDGYNLSMLDKRVKVHAISGGALFNKVMPKKKKVISQSNEVKQNKTKPSNLNKLLKKIKSVVITPDMYFNWASRAANYAIELMNKESFDVMYSMHEPPSSHVCAYKIKEKFPKLQWVAYWSDPWVRDPIRANMPYIRKKYETALEKKIVNKADKYVFVTDANRRDYIKYYGIPEEKTYLINRGFDKEKYEEILEEASPKYIMKDKINLVYAGEIFSKLRDVRPLIAVLDRLEKENQKLYNKLNILFFGNIDNQEIKEKLSNVKAVSVWGRIPYKEALSYMLHSDILILYGNKNSNQIPAKIYDYFGTKSFIYVILGDENDPIKYLVENNEKCTVVDNNEEDLMDGLYKILQKVEDKKVSAPIMEYEWSNIGNRLYNILKE</sequence>
<organism evidence="2 3">
    <name type="scientific">Hathewaya limosa</name>
    <name type="common">Clostridium limosum</name>
    <dbReference type="NCBI Taxonomy" id="1536"/>
    <lineage>
        <taxon>Bacteria</taxon>
        <taxon>Bacillati</taxon>
        <taxon>Bacillota</taxon>
        <taxon>Clostridia</taxon>
        <taxon>Eubacteriales</taxon>
        <taxon>Clostridiaceae</taxon>
        <taxon>Hathewaya</taxon>
    </lineage>
</organism>
<gene>
    <name evidence="2" type="ORF">QOZ93_001390</name>
</gene>
<protein>
    <submittedName>
        <fullName evidence="2">Glycosyltransferase involved in cell wall biosynthesis</fullName>
    </submittedName>
</protein>
<evidence type="ECO:0000259" key="1">
    <source>
        <dbReference type="Pfam" id="PF13439"/>
    </source>
</evidence>
<evidence type="ECO:0000313" key="3">
    <source>
        <dbReference type="Proteomes" id="UP001224418"/>
    </source>
</evidence>
<dbReference type="PROSITE" id="PS51257">
    <property type="entry name" value="PROKAR_LIPOPROTEIN"/>
    <property type="match status" value="1"/>
</dbReference>
<dbReference type="InterPro" id="IPR028098">
    <property type="entry name" value="Glyco_trans_4-like_N"/>
</dbReference>
<dbReference type="RefSeq" id="WP_111943547.1">
    <property type="nucleotide sequence ID" value="NZ_BAAACJ010000005.1"/>
</dbReference>